<feature type="region of interest" description="Disordered" evidence="3">
    <location>
        <begin position="793"/>
        <end position="872"/>
    </location>
</feature>
<dbReference type="EMBL" id="CABFOC020000035">
    <property type="protein sequence ID" value="CAH0048551.1"/>
    <property type="molecule type" value="Genomic_DNA"/>
</dbReference>
<dbReference type="InterPro" id="IPR001487">
    <property type="entry name" value="Bromodomain"/>
</dbReference>
<dbReference type="InterPro" id="IPR038336">
    <property type="entry name" value="NET_sf"/>
</dbReference>
<sequence length="872" mass="94761">MASPKPESNSTPPPKQADDAATKESKAEVNGSHAPESKSKSEAETQPEKQLSNGTGAGEENGTPNGADKDVEMKNGDGSKDIASPTEKSDTSDKKEGETKTTPKESAKDNDVEMKESEPAKETSTAPSDEKKDADAKESTPKSTEAGTEDPDKTKDSQSSPGDAGESGVDLQPASLSQLAIDGPEPNTSPVEPSVEVSMTDAPASKVPRERDDDGGEEPAPKRAKTEPKEEEPAASTPTADGQEISVMTEFPKPKFDEFTEWYDTKNSAKEITNHRRREMRRTVARVKKTKHGGEFRDSVQKLWPALWEKYSLKIEKPMDLSEIDRNLRDAKYKTYGDFKADLSLLVENSQAYNGPDHYITMAARGASKTVWDDVVFLPEEEPSKPKPPPKTNRIRELRVGSNVKSEAPSGGSSPTPTTGPPAKTAQPSGEARRSSSVHDGDRPKRTVRAPKPKDIDYSSKPARVKLRPELQFCDEVLAELTSQKHWSLNQWFLDAVDAEGLGIPHYYSVIKHPMDLGKVSRMLANGEIASFKEFHKNVTLMFDNCYQFNGPYEQGGVSALAKQLQDIYTAQMKNKDAWLAKHAKANPPPASVSNPSDDDDDEDEEDGEDANAVADHTRAVKELEARLREEMDKQANLFAAEQPNQSMITIQQGIVSMVQEALLKAKTTLNEVKQKIPAGKPKKSKPAKAKAAGGGAGRKAGGAAAHPKKAGTGPAKNKKKNLTAADKDHIAGAINDLEYPHLDRAIDIIKRDTGQMESEDGELELDIDQLSNDALLKLWELCKKALPGFAKDAAAQSPEVHRAAPSSKAAAKTAAKPKKNKPMSALEQEARIAQLRQIRDMYSKDNPEGAPDSARAESHGPMSSDDSSEEE</sequence>
<evidence type="ECO:0000259" key="4">
    <source>
        <dbReference type="PROSITE" id="PS50014"/>
    </source>
</evidence>
<protein>
    <recommendedName>
        <fullName evidence="8">Bromodomain-containing factor 1</fullName>
    </recommendedName>
</protein>
<feature type="compositionally biased region" description="Basic and acidic residues" evidence="3">
    <location>
        <begin position="219"/>
        <end position="232"/>
    </location>
</feature>
<evidence type="ECO:0000259" key="5">
    <source>
        <dbReference type="PROSITE" id="PS51525"/>
    </source>
</evidence>
<dbReference type="PROSITE" id="PS50014">
    <property type="entry name" value="BROMODOMAIN_2"/>
    <property type="match status" value="2"/>
</dbReference>
<feature type="compositionally biased region" description="Polar residues" evidence="3">
    <location>
        <begin position="1"/>
        <end position="10"/>
    </location>
</feature>
<feature type="region of interest" description="Disordered" evidence="3">
    <location>
        <begin position="584"/>
        <end position="617"/>
    </location>
</feature>
<proteinExistence type="predicted"/>
<feature type="compositionally biased region" description="Low complexity" evidence="3">
    <location>
        <begin position="702"/>
        <end position="716"/>
    </location>
</feature>
<feature type="compositionally biased region" description="Basic and acidic residues" evidence="3">
    <location>
        <begin position="87"/>
        <end position="121"/>
    </location>
</feature>
<feature type="domain" description="NET" evidence="5">
    <location>
        <begin position="713"/>
        <end position="794"/>
    </location>
</feature>
<feature type="compositionally biased region" description="Basic and acidic residues" evidence="3">
    <location>
        <begin position="35"/>
        <end position="47"/>
    </location>
</feature>
<accession>A0A9N9Z3U0</accession>
<feature type="compositionally biased region" description="Basic and acidic residues" evidence="3">
    <location>
        <begin position="16"/>
        <end position="27"/>
    </location>
</feature>
<feature type="compositionally biased region" description="Acidic residues" evidence="3">
    <location>
        <begin position="597"/>
        <end position="610"/>
    </location>
</feature>
<comment type="caution">
    <text evidence="6">The sequence shown here is derived from an EMBL/GenBank/DDBJ whole genome shotgun (WGS) entry which is preliminary data.</text>
</comment>
<dbReference type="AlphaFoldDB" id="A0A9N9Z3U0"/>
<reference evidence="6" key="1">
    <citation type="submission" date="2021-10" db="EMBL/GenBank/DDBJ databases">
        <authorList>
            <person name="Piombo E."/>
        </authorList>
    </citation>
    <scope>NUCLEOTIDE SEQUENCE</scope>
</reference>
<evidence type="ECO:0000256" key="3">
    <source>
        <dbReference type="SAM" id="MobiDB-lite"/>
    </source>
</evidence>
<dbReference type="GO" id="GO:0005634">
    <property type="term" value="C:nucleus"/>
    <property type="evidence" value="ECO:0007669"/>
    <property type="project" value="TreeGrafter"/>
</dbReference>
<feature type="compositionally biased region" description="Basic and acidic residues" evidence="3">
    <location>
        <begin position="128"/>
        <end position="140"/>
    </location>
</feature>
<dbReference type="Pfam" id="PF00439">
    <property type="entry name" value="Bromodomain"/>
    <property type="match status" value="2"/>
</dbReference>
<feature type="compositionally biased region" description="Low complexity" evidence="3">
    <location>
        <begin position="804"/>
        <end position="815"/>
    </location>
</feature>
<dbReference type="PROSITE" id="PS51525">
    <property type="entry name" value="NET"/>
    <property type="match status" value="1"/>
</dbReference>
<feature type="compositionally biased region" description="Basic and acidic residues" evidence="3">
    <location>
        <begin position="67"/>
        <end position="80"/>
    </location>
</feature>
<dbReference type="InterPro" id="IPR036427">
    <property type="entry name" value="Bromodomain-like_sf"/>
</dbReference>
<organism evidence="6 7">
    <name type="scientific">Clonostachys solani</name>
    <dbReference type="NCBI Taxonomy" id="160281"/>
    <lineage>
        <taxon>Eukaryota</taxon>
        <taxon>Fungi</taxon>
        <taxon>Dikarya</taxon>
        <taxon>Ascomycota</taxon>
        <taxon>Pezizomycotina</taxon>
        <taxon>Sordariomycetes</taxon>
        <taxon>Hypocreomycetidae</taxon>
        <taxon>Hypocreales</taxon>
        <taxon>Bionectriaceae</taxon>
        <taxon>Clonostachys</taxon>
    </lineage>
</organism>
<dbReference type="GO" id="GO:0000785">
    <property type="term" value="C:chromatin"/>
    <property type="evidence" value="ECO:0007669"/>
    <property type="project" value="TreeGrafter"/>
</dbReference>
<feature type="compositionally biased region" description="Basic and acidic residues" evidence="3">
    <location>
        <begin position="431"/>
        <end position="445"/>
    </location>
</feature>
<feature type="region of interest" description="Disordered" evidence="3">
    <location>
        <begin position="380"/>
        <end position="461"/>
    </location>
</feature>
<dbReference type="Proteomes" id="UP000775872">
    <property type="component" value="Unassembled WGS sequence"/>
</dbReference>
<dbReference type="Pfam" id="PF17035">
    <property type="entry name" value="BET"/>
    <property type="match status" value="1"/>
</dbReference>
<feature type="region of interest" description="Disordered" evidence="3">
    <location>
        <begin position="1"/>
        <end position="246"/>
    </location>
</feature>
<dbReference type="OrthoDB" id="784962at2759"/>
<name>A0A9N9Z3U0_9HYPO</name>
<dbReference type="GO" id="GO:0006338">
    <property type="term" value="P:chromatin remodeling"/>
    <property type="evidence" value="ECO:0007669"/>
    <property type="project" value="TreeGrafter"/>
</dbReference>
<keyword evidence="1 2" id="KW-0103">Bromodomain</keyword>
<dbReference type="Gene3D" id="1.20.1270.220">
    <property type="match status" value="1"/>
</dbReference>
<dbReference type="SMART" id="SM00297">
    <property type="entry name" value="BROMO"/>
    <property type="match status" value="2"/>
</dbReference>
<evidence type="ECO:0000256" key="1">
    <source>
        <dbReference type="ARBA" id="ARBA00023117"/>
    </source>
</evidence>
<evidence type="ECO:0008006" key="8">
    <source>
        <dbReference type="Google" id="ProtNLM"/>
    </source>
</evidence>
<dbReference type="Gene3D" id="1.20.920.10">
    <property type="entry name" value="Bromodomain-like"/>
    <property type="match status" value="2"/>
</dbReference>
<feature type="domain" description="Bromo" evidence="4">
    <location>
        <begin position="288"/>
        <end position="361"/>
    </location>
</feature>
<dbReference type="PANTHER" id="PTHR22880">
    <property type="entry name" value="FALZ-RELATED BROMODOMAIN-CONTAINING PROTEINS"/>
    <property type="match status" value="1"/>
</dbReference>
<dbReference type="CDD" id="cd04369">
    <property type="entry name" value="Bromodomain"/>
    <property type="match status" value="1"/>
</dbReference>
<keyword evidence="7" id="KW-1185">Reference proteome</keyword>
<feature type="domain" description="Bromo" evidence="4">
    <location>
        <begin position="485"/>
        <end position="552"/>
    </location>
</feature>
<dbReference type="InterPro" id="IPR050935">
    <property type="entry name" value="Bromo_chromatin_reader"/>
</dbReference>
<dbReference type="GO" id="GO:0006355">
    <property type="term" value="P:regulation of DNA-templated transcription"/>
    <property type="evidence" value="ECO:0007669"/>
    <property type="project" value="TreeGrafter"/>
</dbReference>
<dbReference type="PRINTS" id="PR00503">
    <property type="entry name" value="BROMODOMAIN"/>
</dbReference>
<feature type="region of interest" description="Disordered" evidence="3">
    <location>
        <begin position="675"/>
        <end position="725"/>
    </location>
</feature>
<gene>
    <name evidence="6" type="ORF">CSOL1703_00000497</name>
</gene>
<dbReference type="InterPro" id="IPR027353">
    <property type="entry name" value="NET_dom"/>
</dbReference>
<feature type="compositionally biased region" description="Basic and acidic residues" evidence="3">
    <location>
        <begin position="838"/>
        <end position="848"/>
    </location>
</feature>
<evidence type="ECO:0000313" key="6">
    <source>
        <dbReference type="EMBL" id="CAH0048551.1"/>
    </source>
</evidence>
<dbReference type="SUPFAM" id="SSF47370">
    <property type="entry name" value="Bromodomain"/>
    <property type="match status" value="2"/>
</dbReference>
<dbReference type="PANTHER" id="PTHR22880:SF225">
    <property type="entry name" value="BROMODOMAIN-CONTAINING PROTEIN BET-1-RELATED"/>
    <property type="match status" value="1"/>
</dbReference>
<evidence type="ECO:0000313" key="7">
    <source>
        <dbReference type="Proteomes" id="UP000775872"/>
    </source>
</evidence>
<evidence type="ECO:0000256" key="2">
    <source>
        <dbReference type="PROSITE-ProRule" id="PRU00035"/>
    </source>
</evidence>